<accession>A0A6H0KNZ0</accession>
<dbReference type="EMBL" id="CP050831">
    <property type="protein sequence ID" value="QIU94741.1"/>
    <property type="molecule type" value="Genomic_DNA"/>
</dbReference>
<reference evidence="3 4" key="1">
    <citation type="submission" date="2020-03" db="EMBL/GenBank/DDBJ databases">
        <title>Genomic analysis of Bacteroides faecium CBA7301.</title>
        <authorList>
            <person name="Kim J."/>
            <person name="Roh S.W."/>
        </authorList>
    </citation>
    <scope>NUCLEOTIDE SEQUENCE [LARGE SCALE GENOMIC DNA]</scope>
    <source>
        <strain evidence="3 4">CBA7301</strain>
    </source>
</reference>
<dbReference type="KEGG" id="bfc:BacF7301_11580"/>
<organism evidence="3 4">
    <name type="scientific">Bacteroides faecium</name>
    <dbReference type="NCBI Taxonomy" id="2715212"/>
    <lineage>
        <taxon>Bacteria</taxon>
        <taxon>Pseudomonadati</taxon>
        <taxon>Bacteroidota</taxon>
        <taxon>Bacteroidia</taxon>
        <taxon>Bacteroidales</taxon>
        <taxon>Bacteroidaceae</taxon>
        <taxon>Bacteroides</taxon>
    </lineage>
</organism>
<protein>
    <recommendedName>
        <fullName evidence="5">Fibrobacter succinogenes major paralogous domain-containing protein</fullName>
    </recommendedName>
</protein>
<dbReference type="Proteomes" id="UP000501780">
    <property type="component" value="Chromosome"/>
</dbReference>
<dbReference type="AlphaFoldDB" id="A0A6H0KNZ0"/>
<gene>
    <name evidence="3" type="ORF">BacF7301_11580</name>
</gene>
<feature type="domain" description="Fibrobacter succinogenes major paralogous" evidence="1">
    <location>
        <begin position="276"/>
        <end position="357"/>
    </location>
</feature>
<sequence>MKNLKTIIGLGLCLILGACVEKTEVKVDIPMSGVNLSVPSNQASFDLNDVADTYRFSWSDAGHDSYTILFSPNSVFEPYYAVEAGSTTQIKLSPDQLDIAMSALNMSGEDMHTIYWSVKPTGKLEVAASDIRTISMKRMHNFLTKPEDAERYVLNADAQDTKVQFEWEERGAAGQGYELLFSTDMNFEDPLVIAAGTENKTEVTHAQLQAVIEDLHLKLFTASKVYWNVRNKATGENVSRMCKSIDLTGMMIFNDKRGDEVESYPVRRIEFRDGSSQIWLCENLRAKKYPDGTDIEGENIIPAYRGDNVPQPTEEMVRLFGAYYPQNIKNSIVPEGWRLPTQAEYDELFALAGIKSAKCYCIMYYDPLFWGELGVTEAQIPTFNTWEMNFIPAGQGWTGGGTITNAMTRYCYLLTSDQTVSYLFDGYQTFPTGSTFASVRLIYNED</sequence>
<dbReference type="PROSITE" id="PS51257">
    <property type="entry name" value="PROKAR_LIPOPROTEIN"/>
    <property type="match status" value="1"/>
</dbReference>
<evidence type="ECO:0000313" key="4">
    <source>
        <dbReference type="Proteomes" id="UP000501780"/>
    </source>
</evidence>
<dbReference type="Pfam" id="PF09603">
    <property type="entry name" value="Fib_succ_major"/>
    <property type="match status" value="1"/>
</dbReference>
<dbReference type="InterPro" id="IPR011871">
    <property type="entry name" value="Fib_succ_major"/>
</dbReference>
<dbReference type="RefSeq" id="WP_167962942.1">
    <property type="nucleotide sequence ID" value="NZ_CP050831.1"/>
</dbReference>
<dbReference type="InterPro" id="IPR025970">
    <property type="entry name" value="SusE"/>
</dbReference>
<dbReference type="Pfam" id="PF14292">
    <property type="entry name" value="SusE"/>
    <property type="match status" value="1"/>
</dbReference>
<evidence type="ECO:0000313" key="3">
    <source>
        <dbReference type="EMBL" id="QIU94741.1"/>
    </source>
</evidence>
<evidence type="ECO:0000259" key="1">
    <source>
        <dbReference type="Pfam" id="PF09603"/>
    </source>
</evidence>
<evidence type="ECO:0000259" key="2">
    <source>
        <dbReference type="Pfam" id="PF14292"/>
    </source>
</evidence>
<name>A0A6H0KNZ0_9BACE</name>
<evidence type="ECO:0008006" key="5">
    <source>
        <dbReference type="Google" id="ProtNLM"/>
    </source>
</evidence>
<feature type="domain" description="SusE outer membrane protein" evidence="2">
    <location>
        <begin position="143"/>
        <end position="229"/>
    </location>
</feature>
<proteinExistence type="predicted"/>
<keyword evidence="4" id="KW-1185">Reference proteome</keyword>